<dbReference type="GO" id="GO:0006954">
    <property type="term" value="P:inflammatory response"/>
    <property type="evidence" value="ECO:0007669"/>
    <property type="project" value="UniProtKB-KW"/>
</dbReference>
<dbReference type="PROSITE" id="PS50209">
    <property type="entry name" value="CARD"/>
    <property type="match status" value="1"/>
</dbReference>
<evidence type="ECO:0000256" key="3">
    <source>
        <dbReference type="ARBA" id="ARBA00022588"/>
    </source>
</evidence>
<dbReference type="Proteomes" id="UP001046870">
    <property type="component" value="Chromosome 19"/>
</dbReference>
<feature type="compositionally biased region" description="Low complexity" evidence="6">
    <location>
        <begin position="13"/>
        <end position="25"/>
    </location>
</feature>
<dbReference type="AlphaFoldDB" id="A0A9D3PJ20"/>
<gene>
    <name evidence="8" type="ORF">MATL_G00219260</name>
</gene>
<comment type="caution">
    <text evidence="8">The sequence shown here is derived from an EMBL/GenBank/DDBJ whole genome shotgun (WGS) entry which is preliminary data.</text>
</comment>
<dbReference type="InterPro" id="IPR001315">
    <property type="entry name" value="CARD"/>
</dbReference>
<dbReference type="GO" id="GO:0045087">
    <property type="term" value="P:innate immune response"/>
    <property type="evidence" value="ECO:0007669"/>
    <property type="project" value="UniProtKB-KW"/>
</dbReference>
<evidence type="ECO:0000313" key="8">
    <source>
        <dbReference type="EMBL" id="KAG7460248.1"/>
    </source>
</evidence>
<name>A0A9D3PJ20_MEGAT</name>
<evidence type="ECO:0000256" key="5">
    <source>
        <dbReference type="ARBA" id="ARBA00023198"/>
    </source>
</evidence>
<dbReference type="SUPFAM" id="SSF47986">
    <property type="entry name" value="DEATH domain"/>
    <property type="match status" value="1"/>
</dbReference>
<dbReference type="PANTHER" id="PTHR46985">
    <property type="entry name" value="NACHT, LRR AND PYD DOMAINS-CONTAINING PROTEIN 1"/>
    <property type="match status" value="1"/>
</dbReference>
<keyword evidence="5" id="KW-0395">Inflammatory response</keyword>
<evidence type="ECO:0000256" key="2">
    <source>
        <dbReference type="ARBA" id="ARBA00022490"/>
    </source>
</evidence>
<feature type="domain" description="CARD" evidence="7">
    <location>
        <begin position="25"/>
        <end position="112"/>
    </location>
</feature>
<keyword evidence="2" id="KW-0963">Cytoplasm</keyword>
<dbReference type="InterPro" id="IPR033516">
    <property type="entry name" value="CARD8/ASC/NALP1_CARD"/>
</dbReference>
<keyword evidence="4" id="KW-0391">Immunity</keyword>
<keyword evidence="9" id="KW-1185">Reference proteome</keyword>
<dbReference type="Pfam" id="PF00619">
    <property type="entry name" value="CARD"/>
    <property type="match status" value="1"/>
</dbReference>
<dbReference type="GO" id="GO:0042981">
    <property type="term" value="P:regulation of apoptotic process"/>
    <property type="evidence" value="ECO:0007669"/>
    <property type="project" value="InterPro"/>
</dbReference>
<dbReference type="InterPro" id="IPR011029">
    <property type="entry name" value="DEATH-like_dom_sf"/>
</dbReference>
<dbReference type="Gene3D" id="1.10.533.10">
    <property type="entry name" value="Death Domain, Fas"/>
    <property type="match status" value="1"/>
</dbReference>
<evidence type="ECO:0000256" key="6">
    <source>
        <dbReference type="SAM" id="MobiDB-lite"/>
    </source>
</evidence>
<dbReference type="InterPro" id="IPR051249">
    <property type="entry name" value="NLRP_Inflammasome"/>
</dbReference>
<comment type="subcellular location">
    <subcellularLocation>
        <location evidence="1">Cytoplasm</location>
        <location evidence="1">Cytosol</location>
    </subcellularLocation>
</comment>
<protein>
    <recommendedName>
        <fullName evidence="7">CARD domain-containing protein</fullName>
    </recommendedName>
</protein>
<dbReference type="OrthoDB" id="8891580at2759"/>
<reference evidence="8" key="1">
    <citation type="submission" date="2021-01" db="EMBL/GenBank/DDBJ databases">
        <authorList>
            <person name="Zahm M."/>
            <person name="Roques C."/>
            <person name="Cabau C."/>
            <person name="Klopp C."/>
            <person name="Donnadieu C."/>
            <person name="Jouanno E."/>
            <person name="Lampietro C."/>
            <person name="Louis A."/>
            <person name="Herpin A."/>
            <person name="Echchiki A."/>
            <person name="Berthelot C."/>
            <person name="Parey E."/>
            <person name="Roest-Crollius H."/>
            <person name="Braasch I."/>
            <person name="Postlethwait J."/>
            <person name="Bobe J."/>
            <person name="Montfort J."/>
            <person name="Bouchez O."/>
            <person name="Begum T."/>
            <person name="Mejri S."/>
            <person name="Adams A."/>
            <person name="Chen W.-J."/>
            <person name="Guiguen Y."/>
        </authorList>
    </citation>
    <scope>NUCLEOTIDE SEQUENCE</scope>
    <source>
        <strain evidence="8">YG-15Mar2019-1</strain>
        <tissue evidence="8">Brain</tissue>
    </source>
</reference>
<evidence type="ECO:0000256" key="1">
    <source>
        <dbReference type="ARBA" id="ARBA00004514"/>
    </source>
</evidence>
<evidence type="ECO:0000259" key="7">
    <source>
        <dbReference type="PROSITE" id="PS50209"/>
    </source>
</evidence>
<keyword evidence="3" id="KW-0399">Innate immunity</keyword>
<dbReference type="GO" id="GO:0005829">
    <property type="term" value="C:cytosol"/>
    <property type="evidence" value="ECO:0007669"/>
    <property type="project" value="UniProtKB-SubCell"/>
</dbReference>
<organism evidence="8 9">
    <name type="scientific">Megalops atlanticus</name>
    <name type="common">Tarpon</name>
    <name type="synonym">Clupea gigantea</name>
    <dbReference type="NCBI Taxonomy" id="7932"/>
    <lineage>
        <taxon>Eukaryota</taxon>
        <taxon>Metazoa</taxon>
        <taxon>Chordata</taxon>
        <taxon>Craniata</taxon>
        <taxon>Vertebrata</taxon>
        <taxon>Euteleostomi</taxon>
        <taxon>Actinopterygii</taxon>
        <taxon>Neopterygii</taxon>
        <taxon>Teleostei</taxon>
        <taxon>Elopiformes</taxon>
        <taxon>Megalopidae</taxon>
        <taxon>Megalops</taxon>
    </lineage>
</organism>
<dbReference type="FunFam" id="1.10.533.10:FF:000013">
    <property type="entry name" value="Apoptosis-associated speck-like protein containing a CARD"/>
    <property type="match status" value="1"/>
</dbReference>
<evidence type="ECO:0000313" key="9">
    <source>
        <dbReference type="Proteomes" id="UP001046870"/>
    </source>
</evidence>
<accession>A0A9D3PJ20</accession>
<evidence type="ECO:0000256" key="4">
    <source>
        <dbReference type="ARBA" id="ARBA00022859"/>
    </source>
</evidence>
<proteinExistence type="predicted"/>
<sequence length="112" mass="12163">MGSVSTDSERAGAAQLVSAQSAPAPQSAVVRFVDDHRAELIQRVTLVEPIADALKHLIQDEAYSNIRAARTSQEKMRVLYQALHSGGPVLKAAFYTALYQKEPHLVQHLGAV</sequence>
<dbReference type="PANTHER" id="PTHR46985:SF2">
    <property type="entry name" value="APOPTOSIS-ASSOCIATED SPECK-LIKE PROTEIN CONTAINING A CARD"/>
    <property type="match status" value="1"/>
</dbReference>
<feature type="region of interest" description="Disordered" evidence="6">
    <location>
        <begin position="1"/>
        <end position="25"/>
    </location>
</feature>
<dbReference type="CDD" id="cd08330">
    <property type="entry name" value="CARD_ASC_NALP1"/>
    <property type="match status" value="1"/>
</dbReference>
<dbReference type="EMBL" id="JAFDVH010000019">
    <property type="protein sequence ID" value="KAG7460248.1"/>
    <property type="molecule type" value="Genomic_DNA"/>
</dbReference>